<dbReference type="PANTHER" id="PTHR19441:SF97">
    <property type="entry name" value="WAP FOUR-DISULFIDE CORE DOMAIN PROTEIN 3"/>
    <property type="match status" value="1"/>
</dbReference>
<sequence>MKTATVLVLVALITIVMDMTYALPSTKGLQKSGACPELLPNTAGICVEGCSGDEMCPGKMKCCSNGCGHVCKSPIFKVSIAPCLTFLL</sequence>
<feature type="domain" description="WAP" evidence="3">
    <location>
        <begin position="28"/>
        <end position="75"/>
    </location>
</feature>
<evidence type="ECO:0000259" key="3">
    <source>
        <dbReference type="PROSITE" id="PS51390"/>
    </source>
</evidence>
<dbReference type="PROSITE" id="PS51390">
    <property type="entry name" value="WAP"/>
    <property type="match status" value="1"/>
</dbReference>
<comment type="caution">
    <text evidence="4">The sequence shown here is derived from an EMBL/GenBank/DDBJ whole genome shotgun (WGS) entry which is preliminary data.</text>
</comment>
<dbReference type="SUPFAM" id="SSF57256">
    <property type="entry name" value="Elafin-like"/>
    <property type="match status" value="1"/>
</dbReference>
<feature type="chain" id="PRO_5043874582" evidence="2">
    <location>
        <begin position="23"/>
        <end position="88"/>
    </location>
</feature>
<dbReference type="SMART" id="SM00217">
    <property type="entry name" value="WAP"/>
    <property type="match status" value="1"/>
</dbReference>
<dbReference type="Proteomes" id="UP001152836">
    <property type="component" value="Unassembled WGS sequence"/>
</dbReference>
<evidence type="ECO:0000256" key="2">
    <source>
        <dbReference type="SAM" id="SignalP"/>
    </source>
</evidence>
<keyword evidence="1" id="KW-0646">Protease inhibitor</keyword>
<feature type="signal peptide" evidence="2">
    <location>
        <begin position="1"/>
        <end position="22"/>
    </location>
</feature>
<dbReference type="Gene3D" id="4.10.75.10">
    <property type="entry name" value="Elafin-like"/>
    <property type="match status" value="1"/>
</dbReference>
<dbReference type="InterPro" id="IPR036645">
    <property type="entry name" value="Elafin-like_sf"/>
</dbReference>
<dbReference type="CDD" id="cd00199">
    <property type="entry name" value="WAP"/>
    <property type="match status" value="1"/>
</dbReference>
<dbReference type="Pfam" id="PF00095">
    <property type="entry name" value="WAP"/>
    <property type="match status" value="1"/>
</dbReference>
<dbReference type="AlphaFoldDB" id="A0AAU9YMK7"/>
<evidence type="ECO:0000313" key="4">
    <source>
        <dbReference type="EMBL" id="CAH6775817.1"/>
    </source>
</evidence>
<protein>
    <submittedName>
        <fullName evidence="4">Wfdc17 protein</fullName>
    </submittedName>
</protein>
<evidence type="ECO:0000256" key="1">
    <source>
        <dbReference type="ARBA" id="ARBA00022690"/>
    </source>
</evidence>
<evidence type="ECO:0000313" key="5">
    <source>
        <dbReference type="Proteomes" id="UP001152836"/>
    </source>
</evidence>
<name>A0AAU9YMK7_PHORO</name>
<keyword evidence="5" id="KW-1185">Reference proteome</keyword>
<keyword evidence="2" id="KW-0732">Signal</keyword>
<dbReference type="PRINTS" id="PR00003">
    <property type="entry name" value="4DISULPHCORE"/>
</dbReference>
<proteinExistence type="predicted"/>
<reference evidence="4" key="1">
    <citation type="submission" date="2022-06" db="EMBL/GenBank/DDBJ databases">
        <authorList>
            <person name="Andreotti S."/>
            <person name="Wyler E."/>
        </authorList>
    </citation>
    <scope>NUCLEOTIDE SEQUENCE</scope>
</reference>
<dbReference type="PANTHER" id="PTHR19441">
    <property type="entry name" value="WHEY ACDIC PROTEIN WAP"/>
    <property type="match status" value="1"/>
</dbReference>
<dbReference type="GO" id="GO:0004867">
    <property type="term" value="F:serine-type endopeptidase inhibitor activity"/>
    <property type="evidence" value="ECO:0007669"/>
    <property type="project" value="TreeGrafter"/>
</dbReference>
<dbReference type="InterPro" id="IPR050514">
    <property type="entry name" value="WAP_four-disulfide_core"/>
</dbReference>
<dbReference type="InterPro" id="IPR008197">
    <property type="entry name" value="WAP_dom"/>
</dbReference>
<accession>A0AAU9YMK7</accession>
<dbReference type="GO" id="GO:0019731">
    <property type="term" value="P:antibacterial humoral response"/>
    <property type="evidence" value="ECO:0007669"/>
    <property type="project" value="TreeGrafter"/>
</dbReference>
<dbReference type="FunFam" id="4.10.75.10:FF:000001">
    <property type="entry name" value="Anosmin 1"/>
    <property type="match status" value="1"/>
</dbReference>
<dbReference type="EMBL" id="CALSGD010000036">
    <property type="protein sequence ID" value="CAH6775817.1"/>
    <property type="molecule type" value="Genomic_DNA"/>
</dbReference>
<dbReference type="GO" id="GO:0005615">
    <property type="term" value="C:extracellular space"/>
    <property type="evidence" value="ECO:0007669"/>
    <property type="project" value="TreeGrafter"/>
</dbReference>
<dbReference type="GO" id="GO:0045087">
    <property type="term" value="P:innate immune response"/>
    <property type="evidence" value="ECO:0007669"/>
    <property type="project" value="TreeGrafter"/>
</dbReference>
<organism evidence="4 5">
    <name type="scientific">Phodopus roborovskii</name>
    <name type="common">Roborovski's desert hamster</name>
    <name type="synonym">Cricetulus roborovskii</name>
    <dbReference type="NCBI Taxonomy" id="109678"/>
    <lineage>
        <taxon>Eukaryota</taxon>
        <taxon>Metazoa</taxon>
        <taxon>Chordata</taxon>
        <taxon>Craniata</taxon>
        <taxon>Vertebrata</taxon>
        <taxon>Euteleostomi</taxon>
        <taxon>Mammalia</taxon>
        <taxon>Eutheria</taxon>
        <taxon>Euarchontoglires</taxon>
        <taxon>Glires</taxon>
        <taxon>Rodentia</taxon>
        <taxon>Myomorpha</taxon>
        <taxon>Muroidea</taxon>
        <taxon>Cricetidae</taxon>
        <taxon>Cricetinae</taxon>
        <taxon>Phodopus</taxon>
    </lineage>
</organism>
<gene>
    <name evidence="4" type="primary">Wfdc17</name>
    <name evidence="4" type="ORF">PHOROB_LOCUS37</name>
</gene>